<sequence length="61" mass="7432">MAMPHLSYLKTNYPKYKNKYHLVRETDVEYPYLQSIEKYDEVADNIEIAIDNIFKKYLEKN</sequence>
<protein>
    <recommendedName>
        <fullName evidence="3">HEPN domain-containing protein</fullName>
    </recommendedName>
</protein>
<dbReference type="Proteomes" id="UP000077066">
    <property type="component" value="Unassembled WGS sequence"/>
</dbReference>
<dbReference type="PATRIC" id="fig|55758.3.peg.870"/>
<gene>
    <name evidence="1" type="ORF">MBFIL_07790</name>
</gene>
<dbReference type="RefSeq" id="WP_066971710.1">
    <property type="nucleotide sequence ID" value="NZ_LWMT01000119.1"/>
</dbReference>
<comment type="caution">
    <text evidence="1">The sequence shown here is derived from an EMBL/GenBank/DDBJ whole genome shotgun (WGS) entry which is preliminary data.</text>
</comment>
<name>A0A166CVS3_9EURY</name>
<evidence type="ECO:0008006" key="3">
    <source>
        <dbReference type="Google" id="ProtNLM"/>
    </source>
</evidence>
<reference evidence="1 2" key="1">
    <citation type="submission" date="2016-04" db="EMBL/GenBank/DDBJ databases">
        <title>Genome sequence of Methanobrevibacter filiformis DSM 11501.</title>
        <authorList>
            <person name="Poehlein A."/>
            <person name="Seedorf H."/>
            <person name="Daniel R."/>
        </authorList>
    </citation>
    <scope>NUCLEOTIDE SEQUENCE [LARGE SCALE GENOMIC DNA]</scope>
    <source>
        <strain evidence="1 2">DSM 11501</strain>
    </source>
</reference>
<dbReference type="AlphaFoldDB" id="A0A166CVS3"/>
<keyword evidence="2" id="KW-1185">Reference proteome</keyword>
<evidence type="ECO:0000313" key="1">
    <source>
        <dbReference type="EMBL" id="KZX14914.1"/>
    </source>
</evidence>
<dbReference type="Gene3D" id="3.40.50.2300">
    <property type="match status" value="1"/>
</dbReference>
<accession>A0A166CVS3</accession>
<evidence type="ECO:0000313" key="2">
    <source>
        <dbReference type="Proteomes" id="UP000077066"/>
    </source>
</evidence>
<organism evidence="1 2">
    <name type="scientific">Methanobrevibacter filiformis</name>
    <dbReference type="NCBI Taxonomy" id="55758"/>
    <lineage>
        <taxon>Archaea</taxon>
        <taxon>Methanobacteriati</taxon>
        <taxon>Methanobacteriota</taxon>
        <taxon>Methanomada group</taxon>
        <taxon>Methanobacteria</taxon>
        <taxon>Methanobacteriales</taxon>
        <taxon>Methanobacteriaceae</taxon>
        <taxon>Methanobrevibacter</taxon>
    </lineage>
</organism>
<proteinExistence type="predicted"/>
<dbReference type="EMBL" id="LWMT01000119">
    <property type="protein sequence ID" value="KZX14914.1"/>
    <property type="molecule type" value="Genomic_DNA"/>
</dbReference>